<evidence type="ECO:0000256" key="6">
    <source>
        <dbReference type="ARBA" id="ARBA00023136"/>
    </source>
</evidence>
<keyword evidence="3" id="KW-1003">Cell membrane</keyword>
<feature type="transmembrane region" description="Helical" evidence="7">
    <location>
        <begin position="20"/>
        <end position="39"/>
    </location>
</feature>
<reference evidence="9" key="1">
    <citation type="journal article" date="2013" name="Genome Announc.">
        <title>Draft Genome Sequence of the Dimorphic Prosthecate Bacterium Brevundimonas abyssalis TAR-001T.</title>
        <authorList>
            <person name="Tsubouchi T."/>
            <person name="Nishi S."/>
            <person name="Usui K."/>
            <person name="Shimane Y."/>
            <person name="Takaki Y."/>
            <person name="Maruyama T."/>
            <person name="Hatada Y."/>
        </authorList>
    </citation>
    <scope>NUCLEOTIDE SEQUENCE [LARGE SCALE GENOMIC DNA]</scope>
    <source>
        <strain evidence="9">TAR-001</strain>
    </source>
</reference>
<feature type="transmembrane region" description="Helical" evidence="7">
    <location>
        <begin position="231"/>
        <end position="252"/>
    </location>
</feature>
<feature type="transmembrane region" description="Helical" evidence="7">
    <location>
        <begin position="110"/>
        <end position="132"/>
    </location>
</feature>
<name>A0A8E0NCB6_9CAUL</name>
<feature type="transmembrane region" description="Helical" evidence="7">
    <location>
        <begin position="80"/>
        <end position="98"/>
    </location>
</feature>
<feature type="transmembrane region" description="Helical" evidence="7">
    <location>
        <begin position="172"/>
        <end position="195"/>
    </location>
</feature>
<evidence type="ECO:0000256" key="4">
    <source>
        <dbReference type="ARBA" id="ARBA00022692"/>
    </source>
</evidence>
<gene>
    <name evidence="8" type="ORF">MBEBAB_2007</name>
</gene>
<accession>A0A8E0NCB6</accession>
<proteinExistence type="inferred from homology"/>
<keyword evidence="4 7" id="KW-0812">Transmembrane</keyword>
<keyword evidence="9" id="KW-1185">Reference proteome</keyword>
<feature type="transmembrane region" description="Helical" evidence="7">
    <location>
        <begin position="51"/>
        <end position="74"/>
    </location>
</feature>
<keyword evidence="5 7" id="KW-1133">Transmembrane helix</keyword>
<comment type="caution">
    <text evidence="8">The sequence shown here is derived from an EMBL/GenBank/DDBJ whole genome shotgun (WGS) entry which is preliminary data.</text>
</comment>
<evidence type="ECO:0000256" key="3">
    <source>
        <dbReference type="ARBA" id="ARBA00022475"/>
    </source>
</evidence>
<evidence type="ECO:0000256" key="5">
    <source>
        <dbReference type="ARBA" id="ARBA00022989"/>
    </source>
</evidence>
<dbReference type="PANTHER" id="PTHR30106:SF2">
    <property type="entry name" value="UPF0324 INNER MEMBRANE PROTEIN YEIH"/>
    <property type="match status" value="1"/>
</dbReference>
<dbReference type="AlphaFoldDB" id="A0A8E0NCB6"/>
<sequence length="318" mass="31988">MVAAVAMGLQSFETQVFDRIWLEGLVLAILIGAGVRTFWPPPETFRAGVAFSAGFLLEVAVVLLGASLSAPALAAMGPTLLLGIVLVVAVGVTGGYWLGRWCGLTRNAALLVPAATASCGNSAIVAVAPVIGAKGEEVSAAIGFTAVLGVGMVLLLPVVADLLGLSITDAGVLAGLTVYAVPQVLAAVAPMGLAAAQVGTLVKLTRVLMLGPVCIVLALTTRDRAGQKPGLARLIPWFILGFIAMAALRSFGLIPEALIGPITGVAGVLTVIAMAALGLTTDLRAVLRSGPRAALAAVLSLALLSVLALGLIGLLNLL</sequence>
<evidence type="ECO:0000256" key="7">
    <source>
        <dbReference type="SAM" id="Phobius"/>
    </source>
</evidence>
<organism evidence="8 9">
    <name type="scientific">Brevundimonas abyssalis TAR-001</name>
    <dbReference type="NCBI Taxonomy" id="1391729"/>
    <lineage>
        <taxon>Bacteria</taxon>
        <taxon>Pseudomonadati</taxon>
        <taxon>Pseudomonadota</taxon>
        <taxon>Alphaproteobacteria</taxon>
        <taxon>Caulobacterales</taxon>
        <taxon>Caulobacteraceae</taxon>
        <taxon>Brevundimonas</taxon>
    </lineage>
</organism>
<dbReference type="EMBL" id="BATC01000038">
    <property type="protein sequence ID" value="GAD59757.1"/>
    <property type="molecule type" value="Genomic_DNA"/>
</dbReference>
<dbReference type="PANTHER" id="PTHR30106">
    <property type="entry name" value="INNER MEMBRANE PROTEIN YEIH-RELATED"/>
    <property type="match status" value="1"/>
</dbReference>
<feature type="transmembrane region" description="Helical" evidence="7">
    <location>
        <begin position="201"/>
        <end position="219"/>
    </location>
</feature>
<evidence type="ECO:0000313" key="9">
    <source>
        <dbReference type="Proteomes" id="UP000016569"/>
    </source>
</evidence>
<dbReference type="Pfam" id="PF03601">
    <property type="entry name" value="Cons_hypoth698"/>
    <property type="match status" value="1"/>
</dbReference>
<keyword evidence="6 7" id="KW-0472">Membrane</keyword>
<feature type="transmembrane region" description="Helical" evidence="7">
    <location>
        <begin position="258"/>
        <end position="281"/>
    </location>
</feature>
<evidence type="ECO:0000313" key="8">
    <source>
        <dbReference type="EMBL" id="GAD59757.1"/>
    </source>
</evidence>
<evidence type="ECO:0000256" key="2">
    <source>
        <dbReference type="ARBA" id="ARBA00007977"/>
    </source>
</evidence>
<dbReference type="GO" id="GO:0005886">
    <property type="term" value="C:plasma membrane"/>
    <property type="evidence" value="ECO:0007669"/>
    <property type="project" value="UniProtKB-SubCell"/>
</dbReference>
<evidence type="ECO:0000256" key="1">
    <source>
        <dbReference type="ARBA" id="ARBA00004651"/>
    </source>
</evidence>
<comment type="subcellular location">
    <subcellularLocation>
        <location evidence="1">Cell membrane</location>
        <topology evidence="1">Multi-pass membrane protein</topology>
    </subcellularLocation>
</comment>
<comment type="similarity">
    <text evidence="2">Belongs to the UPF0324 family.</text>
</comment>
<feature type="transmembrane region" description="Helical" evidence="7">
    <location>
        <begin position="138"/>
        <end position="160"/>
    </location>
</feature>
<dbReference type="InterPro" id="IPR018383">
    <property type="entry name" value="UPF0324_pro"/>
</dbReference>
<dbReference type="Proteomes" id="UP000016569">
    <property type="component" value="Unassembled WGS sequence"/>
</dbReference>
<feature type="transmembrane region" description="Helical" evidence="7">
    <location>
        <begin position="293"/>
        <end position="315"/>
    </location>
</feature>
<protein>
    <submittedName>
        <fullName evidence="8">Putative membrane protein YeiH</fullName>
    </submittedName>
</protein>